<feature type="domain" description="Putative zinc-finger" evidence="1">
    <location>
        <begin position="7"/>
        <end position="41"/>
    </location>
</feature>
<sequence>MTESKDCERLLHSLGEYVEGELSEDLCAEIERHLLECHNCQVVVNTLRKTIELYHEEKEQDVMPPEVSRRLYMRLNLEDYLRP</sequence>
<dbReference type="Gene3D" id="1.10.10.1320">
    <property type="entry name" value="Anti-sigma factor, zinc-finger domain"/>
    <property type="match status" value="1"/>
</dbReference>
<dbReference type="AlphaFoldDB" id="E8N473"/>
<evidence type="ECO:0000313" key="2">
    <source>
        <dbReference type="EMBL" id="BAJ63237.1"/>
    </source>
</evidence>
<gene>
    <name evidence="2" type="ordered locus">ANT_12030</name>
</gene>
<evidence type="ECO:0000259" key="1">
    <source>
        <dbReference type="Pfam" id="PF13490"/>
    </source>
</evidence>
<organism evidence="2 3">
    <name type="scientific">Anaerolinea thermophila (strain DSM 14523 / JCM 11388 / NBRC 100420 / UNI-1)</name>
    <dbReference type="NCBI Taxonomy" id="926569"/>
    <lineage>
        <taxon>Bacteria</taxon>
        <taxon>Bacillati</taxon>
        <taxon>Chloroflexota</taxon>
        <taxon>Anaerolineae</taxon>
        <taxon>Anaerolineales</taxon>
        <taxon>Anaerolineaceae</taxon>
        <taxon>Anaerolinea</taxon>
    </lineage>
</organism>
<evidence type="ECO:0000313" key="3">
    <source>
        <dbReference type="Proteomes" id="UP000008922"/>
    </source>
</evidence>
<reference evidence="2 3" key="1">
    <citation type="submission" date="2010-12" db="EMBL/GenBank/DDBJ databases">
        <title>Whole genome sequence of Anaerolinea thermophila UNI-1.</title>
        <authorList>
            <person name="Narita-Yamada S."/>
            <person name="Kishi E."/>
            <person name="Watanabe Y."/>
            <person name="Takasaki K."/>
            <person name="Ankai A."/>
            <person name="Oguchi A."/>
            <person name="Fukui S."/>
            <person name="Takahashi M."/>
            <person name="Yashiro I."/>
            <person name="Hosoyama A."/>
            <person name="Sekiguchi Y."/>
            <person name="Hanada S."/>
            <person name="Fujita N."/>
        </authorList>
    </citation>
    <scope>NUCLEOTIDE SEQUENCE [LARGE SCALE GENOMIC DNA]</scope>
    <source>
        <strain evidence="3">DSM 14523 / JCM 11388 / NBRC 100420 / UNI-1</strain>
    </source>
</reference>
<keyword evidence="3" id="KW-1185">Reference proteome</keyword>
<dbReference type="KEGG" id="atm:ANT_12030"/>
<dbReference type="STRING" id="926569.ANT_12030"/>
<dbReference type="InterPro" id="IPR041916">
    <property type="entry name" value="Anti_sigma_zinc_sf"/>
</dbReference>
<proteinExistence type="predicted"/>
<dbReference type="InterPro" id="IPR027383">
    <property type="entry name" value="Znf_put"/>
</dbReference>
<dbReference type="EMBL" id="AP012029">
    <property type="protein sequence ID" value="BAJ63237.1"/>
    <property type="molecule type" value="Genomic_DNA"/>
</dbReference>
<name>E8N473_ANATU</name>
<dbReference type="Proteomes" id="UP000008922">
    <property type="component" value="Chromosome"/>
</dbReference>
<dbReference type="RefSeq" id="WP_013559625.1">
    <property type="nucleotide sequence ID" value="NC_014960.1"/>
</dbReference>
<dbReference type="HOGENOM" id="CLU_179277_0_1_0"/>
<accession>E8N473</accession>
<dbReference type="Pfam" id="PF13490">
    <property type="entry name" value="zf-HC2"/>
    <property type="match status" value="1"/>
</dbReference>
<dbReference type="eggNOG" id="COG5660">
    <property type="taxonomic scope" value="Bacteria"/>
</dbReference>
<protein>
    <recommendedName>
        <fullName evidence="1">Putative zinc-finger domain-containing protein</fullName>
    </recommendedName>
</protein>
<dbReference type="InParanoid" id="E8N473"/>